<comment type="function">
    <text evidence="5">Involved in formation and maintenance of cell shape.</text>
</comment>
<evidence type="ECO:0000256" key="4">
    <source>
        <dbReference type="ARBA" id="ARBA00032089"/>
    </source>
</evidence>
<protein>
    <recommendedName>
        <fullName evidence="2 5">Cell shape-determining protein MreC</fullName>
    </recommendedName>
    <alternativeName>
        <fullName evidence="4 5">Cell shape protein MreC</fullName>
    </alternativeName>
</protein>
<evidence type="ECO:0000256" key="1">
    <source>
        <dbReference type="ARBA" id="ARBA00009369"/>
    </source>
</evidence>
<dbReference type="RefSeq" id="WP_257499325.1">
    <property type="nucleotide sequence ID" value="NZ_CP102382.1"/>
</dbReference>
<evidence type="ECO:0000256" key="5">
    <source>
        <dbReference type="PIRNR" id="PIRNR038471"/>
    </source>
</evidence>
<dbReference type="InterPro" id="IPR055342">
    <property type="entry name" value="MreC_beta-barrel_core"/>
</dbReference>
<dbReference type="Pfam" id="PF04085">
    <property type="entry name" value="MreC"/>
    <property type="match status" value="1"/>
</dbReference>
<dbReference type="Proteomes" id="UP001317001">
    <property type="component" value="Chromosome"/>
</dbReference>
<dbReference type="InterPro" id="IPR042175">
    <property type="entry name" value="Cell/Rod_MreC_2"/>
</dbReference>
<dbReference type="Gene3D" id="2.40.10.340">
    <property type="entry name" value="Rod shape-determining protein MreC, domain 1"/>
    <property type="match status" value="1"/>
</dbReference>
<keyword evidence="8" id="KW-1185">Reference proteome</keyword>
<accession>A0ABY5NS45</accession>
<evidence type="ECO:0000313" key="8">
    <source>
        <dbReference type="Proteomes" id="UP001317001"/>
    </source>
</evidence>
<gene>
    <name evidence="7" type="primary">mreC</name>
    <name evidence="7" type="ORF">NPX36_13885</name>
</gene>
<evidence type="ECO:0000256" key="3">
    <source>
        <dbReference type="ARBA" id="ARBA00022960"/>
    </source>
</evidence>
<dbReference type="PANTHER" id="PTHR34138">
    <property type="entry name" value="CELL SHAPE-DETERMINING PROTEIN MREC"/>
    <property type="match status" value="1"/>
</dbReference>
<reference evidence="7 8" key="1">
    <citation type="submission" date="2022-08" db="EMBL/GenBank/DDBJ databases">
        <title>Myroides zhujiangensis sp. nov., a novel bacterium isolated from sediment in the Pearl River Estuary.</title>
        <authorList>
            <person name="Cui L."/>
        </authorList>
    </citation>
    <scope>NUCLEOTIDE SEQUENCE [LARGE SCALE GENOMIC DNA]</scope>
    <source>
        <strain evidence="7 8">SCSIO 72103</strain>
    </source>
</reference>
<dbReference type="InterPro" id="IPR042177">
    <property type="entry name" value="Cell/Rod_1"/>
</dbReference>
<dbReference type="PANTHER" id="PTHR34138:SF1">
    <property type="entry name" value="CELL SHAPE-DETERMINING PROTEIN MREC"/>
    <property type="match status" value="1"/>
</dbReference>
<evidence type="ECO:0000256" key="2">
    <source>
        <dbReference type="ARBA" id="ARBA00013855"/>
    </source>
</evidence>
<dbReference type="InterPro" id="IPR007221">
    <property type="entry name" value="MreC"/>
</dbReference>
<name>A0ABY5NS45_9FLAO</name>
<keyword evidence="3 5" id="KW-0133">Cell shape</keyword>
<sequence length="277" mass="31271">MQQIIYFITKNSTKLLFLLLLVVSLYLTVQSHSYHQSQVLHSANVVSGTIYEKTNSITEYLHLKEENERLAEENVKMKQILYNSQLIVDSTFAVNPEMRIAQDYKMFKAKIIKNSFFKKENYLTIKGGKLNGIKKDMGVINAKGVIGIVENVSKNYATVQSILNRHTKIGAKVSNTNHFGTITWDGKNTGFVQLTDIPKLAALRKGDSIVTGGISTIFPENIPVGVVDKVFTSKNSNFYTINVRLFNDMTNISSVYLIEHVHIKEISQLEEETVSDE</sequence>
<dbReference type="PIRSF" id="PIRSF038471">
    <property type="entry name" value="MreC"/>
    <property type="match status" value="1"/>
</dbReference>
<organism evidence="7 8">
    <name type="scientific">Paenimyroides aestuarii</name>
    <dbReference type="NCBI Taxonomy" id="2968490"/>
    <lineage>
        <taxon>Bacteria</taxon>
        <taxon>Pseudomonadati</taxon>
        <taxon>Bacteroidota</taxon>
        <taxon>Flavobacteriia</taxon>
        <taxon>Flavobacteriales</taxon>
        <taxon>Flavobacteriaceae</taxon>
        <taxon>Paenimyroides</taxon>
    </lineage>
</organism>
<dbReference type="NCBIfam" id="NF010532">
    <property type="entry name" value="PRK13922.9-3"/>
    <property type="match status" value="1"/>
</dbReference>
<dbReference type="Gene3D" id="2.40.10.350">
    <property type="entry name" value="Rod shape-determining protein MreC, domain 2"/>
    <property type="match status" value="1"/>
</dbReference>
<evidence type="ECO:0000313" key="7">
    <source>
        <dbReference type="EMBL" id="UUV21399.1"/>
    </source>
</evidence>
<proteinExistence type="inferred from homology"/>
<comment type="similarity">
    <text evidence="1 5">Belongs to the MreC family.</text>
</comment>
<feature type="domain" description="Rod shape-determining protein MreC beta-barrel core" evidence="6">
    <location>
        <begin position="111"/>
        <end position="259"/>
    </location>
</feature>
<evidence type="ECO:0000259" key="6">
    <source>
        <dbReference type="Pfam" id="PF04085"/>
    </source>
</evidence>
<dbReference type="EMBL" id="CP102382">
    <property type="protein sequence ID" value="UUV21399.1"/>
    <property type="molecule type" value="Genomic_DNA"/>
</dbReference>